<proteinExistence type="predicted"/>
<evidence type="ECO:0000313" key="3">
    <source>
        <dbReference type="Proteomes" id="UP000569951"/>
    </source>
</evidence>
<keyword evidence="3" id="KW-1185">Reference proteome</keyword>
<name>A0A841I7Z9_9DEIO</name>
<feature type="transmembrane region" description="Helical" evidence="1">
    <location>
        <begin position="6"/>
        <end position="26"/>
    </location>
</feature>
<protein>
    <submittedName>
        <fullName evidence="2">Branched-subunit amino acid transport protein</fullName>
    </submittedName>
</protein>
<dbReference type="EMBL" id="JACHHG010000018">
    <property type="protein sequence ID" value="MBB6099962.1"/>
    <property type="molecule type" value="Genomic_DNA"/>
</dbReference>
<dbReference type="RefSeq" id="WP_183988700.1">
    <property type="nucleotide sequence ID" value="NZ_JACHHG010000018.1"/>
</dbReference>
<sequence length="108" mass="11358">MTLAWIILGMGVVSLLLRGSSILLLGQRKLPGWLAEALALVPAAVLSALVFPELLLPGGQLLAAGENPRLWAGLIAIAVAWRTRNVLWTLGSGMLALWLLQALLGGAQ</sequence>
<evidence type="ECO:0000256" key="1">
    <source>
        <dbReference type="SAM" id="Phobius"/>
    </source>
</evidence>
<keyword evidence="1" id="KW-1133">Transmembrane helix</keyword>
<organism evidence="2 3">
    <name type="scientific">Deinobacterium chartae</name>
    <dbReference type="NCBI Taxonomy" id="521158"/>
    <lineage>
        <taxon>Bacteria</taxon>
        <taxon>Thermotogati</taxon>
        <taxon>Deinococcota</taxon>
        <taxon>Deinococci</taxon>
        <taxon>Deinococcales</taxon>
        <taxon>Deinococcaceae</taxon>
        <taxon>Deinobacterium</taxon>
    </lineage>
</organism>
<dbReference type="Pfam" id="PF05437">
    <property type="entry name" value="AzlD"/>
    <property type="match status" value="1"/>
</dbReference>
<feature type="transmembrane region" description="Helical" evidence="1">
    <location>
        <begin position="86"/>
        <end position="107"/>
    </location>
</feature>
<reference evidence="2 3" key="1">
    <citation type="submission" date="2020-08" db="EMBL/GenBank/DDBJ databases">
        <title>Genomic Encyclopedia of Type Strains, Phase IV (KMG-IV): sequencing the most valuable type-strain genomes for metagenomic binning, comparative biology and taxonomic classification.</title>
        <authorList>
            <person name="Goeker M."/>
        </authorList>
    </citation>
    <scope>NUCLEOTIDE SEQUENCE [LARGE SCALE GENOMIC DNA]</scope>
    <source>
        <strain evidence="2 3">DSM 21458</strain>
    </source>
</reference>
<comment type="caution">
    <text evidence="2">The sequence shown here is derived from an EMBL/GenBank/DDBJ whole genome shotgun (WGS) entry which is preliminary data.</text>
</comment>
<dbReference type="InterPro" id="IPR008407">
    <property type="entry name" value="Brnchd-chn_aa_trnsp_AzlD"/>
</dbReference>
<evidence type="ECO:0000313" key="2">
    <source>
        <dbReference type="EMBL" id="MBB6099962.1"/>
    </source>
</evidence>
<feature type="transmembrane region" description="Helical" evidence="1">
    <location>
        <begin position="33"/>
        <end position="51"/>
    </location>
</feature>
<keyword evidence="1" id="KW-0472">Membrane</keyword>
<accession>A0A841I7Z9</accession>
<gene>
    <name evidence="2" type="ORF">HNR42_003423</name>
</gene>
<keyword evidence="1" id="KW-0812">Transmembrane</keyword>
<dbReference type="AlphaFoldDB" id="A0A841I7Z9"/>
<dbReference type="Proteomes" id="UP000569951">
    <property type="component" value="Unassembled WGS sequence"/>
</dbReference>